<reference evidence="2" key="1">
    <citation type="submission" date="2016-11" db="EMBL/GenBank/DDBJ databases">
        <authorList>
            <person name="Varghese N."/>
            <person name="Submissions S."/>
        </authorList>
    </citation>
    <scope>NUCLEOTIDE SEQUENCE [LARGE SCALE GENOMIC DNA]</scope>
    <source>
        <strain evidence="2">DSM 27370</strain>
    </source>
</reference>
<accession>A0A1M4UK34</accession>
<evidence type="ECO:0000313" key="2">
    <source>
        <dbReference type="Proteomes" id="UP000184480"/>
    </source>
</evidence>
<keyword evidence="2" id="KW-1185">Reference proteome</keyword>
<proteinExistence type="predicted"/>
<dbReference type="STRING" id="1346286.SAMN05444362_101624"/>
<sequence length="80" mass="9328">MKTKIPNAQVRRKTIEVRDMLEDLHVFVEKINLCIAQNPKLSHDSKVKYTRVILDNGVSHMFELGNHRLQVDLQTDIDTE</sequence>
<dbReference type="AlphaFoldDB" id="A0A1M4UK34"/>
<dbReference type="Proteomes" id="UP000184480">
    <property type="component" value="Unassembled WGS sequence"/>
</dbReference>
<gene>
    <name evidence="1" type="ORF">SAMN05444362_101624</name>
</gene>
<name>A0A1M4UK34_9BACT</name>
<dbReference type="RefSeq" id="WP_062175695.1">
    <property type="nucleotide sequence ID" value="NZ_BBXL01000001.1"/>
</dbReference>
<organism evidence="1 2">
    <name type="scientific">Dysgonomonas macrotermitis</name>
    <dbReference type="NCBI Taxonomy" id="1346286"/>
    <lineage>
        <taxon>Bacteria</taxon>
        <taxon>Pseudomonadati</taxon>
        <taxon>Bacteroidota</taxon>
        <taxon>Bacteroidia</taxon>
        <taxon>Bacteroidales</taxon>
        <taxon>Dysgonomonadaceae</taxon>
        <taxon>Dysgonomonas</taxon>
    </lineage>
</organism>
<evidence type="ECO:0000313" key="1">
    <source>
        <dbReference type="EMBL" id="SHE56930.1"/>
    </source>
</evidence>
<protein>
    <submittedName>
        <fullName evidence="1">Uncharacterized protein</fullName>
    </submittedName>
</protein>
<dbReference type="EMBL" id="FQUC01000001">
    <property type="protein sequence ID" value="SHE56930.1"/>
    <property type="molecule type" value="Genomic_DNA"/>
</dbReference>